<gene>
    <name evidence="1" type="ORF">ILEXP_LOCUS17901</name>
</gene>
<proteinExistence type="predicted"/>
<organism evidence="1 2">
    <name type="scientific">Ilex paraguariensis</name>
    <name type="common">yerba mate</name>
    <dbReference type="NCBI Taxonomy" id="185542"/>
    <lineage>
        <taxon>Eukaryota</taxon>
        <taxon>Viridiplantae</taxon>
        <taxon>Streptophyta</taxon>
        <taxon>Embryophyta</taxon>
        <taxon>Tracheophyta</taxon>
        <taxon>Spermatophyta</taxon>
        <taxon>Magnoliopsida</taxon>
        <taxon>eudicotyledons</taxon>
        <taxon>Gunneridae</taxon>
        <taxon>Pentapetalae</taxon>
        <taxon>asterids</taxon>
        <taxon>campanulids</taxon>
        <taxon>Aquifoliales</taxon>
        <taxon>Aquifoliaceae</taxon>
        <taxon>Ilex</taxon>
    </lineage>
</organism>
<dbReference type="EMBL" id="CAUOFW020001947">
    <property type="protein sequence ID" value="CAK9149816.1"/>
    <property type="molecule type" value="Genomic_DNA"/>
</dbReference>
<comment type="caution">
    <text evidence="1">The sequence shown here is derived from an EMBL/GenBank/DDBJ whole genome shotgun (WGS) entry which is preliminary data.</text>
</comment>
<protein>
    <submittedName>
        <fullName evidence="1">Uncharacterized protein</fullName>
    </submittedName>
</protein>
<name>A0ABC8S0M1_9AQUA</name>
<dbReference type="AlphaFoldDB" id="A0ABC8S0M1"/>
<reference evidence="1 2" key="1">
    <citation type="submission" date="2024-02" db="EMBL/GenBank/DDBJ databases">
        <authorList>
            <person name="Vignale AGUSTIN F."/>
            <person name="Sosa J E."/>
            <person name="Modenutti C."/>
        </authorList>
    </citation>
    <scope>NUCLEOTIDE SEQUENCE [LARGE SCALE GENOMIC DNA]</scope>
</reference>
<evidence type="ECO:0000313" key="2">
    <source>
        <dbReference type="Proteomes" id="UP001642360"/>
    </source>
</evidence>
<keyword evidence="2" id="KW-1185">Reference proteome</keyword>
<accession>A0ABC8S0M1</accession>
<dbReference type="Proteomes" id="UP001642360">
    <property type="component" value="Unassembled WGS sequence"/>
</dbReference>
<sequence>MADRSRLKRKEKKKGGVMIREGRRLLEIKRVSDSGDGICVFGKSGSAIPSAMGKREVIFAIVNRAIVIGRVIVRATGGRSLVSVDRCSPRASEKFLSTC</sequence>
<evidence type="ECO:0000313" key="1">
    <source>
        <dbReference type="EMBL" id="CAK9149816.1"/>
    </source>
</evidence>